<evidence type="ECO:0000256" key="7">
    <source>
        <dbReference type="SAM" id="MobiDB-lite"/>
    </source>
</evidence>
<evidence type="ECO:0000256" key="4">
    <source>
        <dbReference type="ARBA" id="ARBA00022801"/>
    </source>
</evidence>
<dbReference type="SUPFAM" id="SSF50494">
    <property type="entry name" value="Trypsin-like serine proteases"/>
    <property type="match status" value="1"/>
</dbReference>
<dbReference type="PRINTS" id="PR00839">
    <property type="entry name" value="V8PROTEASE"/>
</dbReference>
<comment type="similarity">
    <text evidence="1 6">Belongs to the peptidase S1B family.</text>
</comment>
<evidence type="ECO:0000256" key="3">
    <source>
        <dbReference type="ARBA" id="ARBA00022729"/>
    </source>
</evidence>
<dbReference type="Gene3D" id="2.40.10.10">
    <property type="entry name" value="Trypsin-like serine proteases"/>
    <property type="match status" value="2"/>
</dbReference>
<dbReference type="InterPro" id="IPR043504">
    <property type="entry name" value="Peptidase_S1_PA_chymotrypsin"/>
</dbReference>
<keyword evidence="9" id="KW-1185">Reference proteome</keyword>
<accession>A0ABT5HGM6</accession>
<dbReference type="Pfam" id="PF13365">
    <property type="entry name" value="Trypsin_2"/>
    <property type="match status" value="1"/>
</dbReference>
<dbReference type="RefSeq" id="WP_272743455.1">
    <property type="nucleotide sequence ID" value="NZ_JAQQKV010000001.1"/>
</dbReference>
<proteinExistence type="inferred from homology"/>
<name>A0ABT5HGM6_9CAUL</name>
<evidence type="ECO:0000256" key="6">
    <source>
        <dbReference type="RuleBase" id="RU004296"/>
    </source>
</evidence>
<evidence type="ECO:0000313" key="9">
    <source>
        <dbReference type="Proteomes" id="UP001218579"/>
    </source>
</evidence>
<dbReference type="EMBL" id="JAQQKV010000001">
    <property type="protein sequence ID" value="MDC7675143.1"/>
    <property type="molecule type" value="Genomic_DNA"/>
</dbReference>
<keyword evidence="3" id="KW-0732">Signal</keyword>
<dbReference type="InterPro" id="IPR008256">
    <property type="entry name" value="Peptidase_S1B"/>
</dbReference>
<keyword evidence="4 6" id="KW-0378">Hydrolase</keyword>
<reference evidence="8 9" key="1">
    <citation type="submission" date="2023-01" db="EMBL/GenBank/DDBJ databases">
        <title>Novel species of the genus Asticcacaulis isolated from rivers.</title>
        <authorList>
            <person name="Lu H."/>
        </authorList>
    </citation>
    <scope>NUCLEOTIDE SEQUENCE [LARGE SCALE GENOMIC DNA]</scope>
    <source>
        <strain evidence="8 9">LKC15W</strain>
    </source>
</reference>
<organism evidence="8 9">
    <name type="scientific">Asticcacaulis machinosus</name>
    <dbReference type="NCBI Taxonomy" id="2984211"/>
    <lineage>
        <taxon>Bacteria</taxon>
        <taxon>Pseudomonadati</taxon>
        <taxon>Pseudomonadota</taxon>
        <taxon>Alphaproteobacteria</taxon>
        <taxon>Caulobacterales</taxon>
        <taxon>Caulobacteraceae</taxon>
        <taxon>Asticcacaulis</taxon>
    </lineage>
</organism>
<feature type="region of interest" description="Disordered" evidence="7">
    <location>
        <begin position="394"/>
        <end position="414"/>
    </location>
</feature>
<evidence type="ECO:0000313" key="8">
    <source>
        <dbReference type="EMBL" id="MDC7675143.1"/>
    </source>
</evidence>
<gene>
    <name evidence="8" type="ORF">PQU98_03315</name>
</gene>
<comment type="caution">
    <text evidence="8">The sequence shown here is derived from an EMBL/GenBank/DDBJ whole genome shotgun (WGS) entry which is preliminary data.</text>
</comment>
<keyword evidence="5 6" id="KW-0720">Serine protease</keyword>
<sequence>MLDDADLNALEAFFPQSVPALDRTFRRSQDGRDLEYGIAEVVSERHQGGVAAALHFANQNLFLKKFLNCAFQDRLIDDEGERSRRFVDAIARHFSVFENYLPHVVVTNSGDGQEGPNIDTGVLWGILRDVPRYICRIESQGTPFGTGLLVGPDLVLTAAHVIQDVFDGQAFTKPIGKEEFTKPIGVRFDVLSSNPQGGGPYIPIDTLIDADVTRAFPQQPDDDIDQLQIGEEDVALLRLAEAPGHRRGWLDLSRAQPPVAGGHNSVVCFSHPLAGDQRTSFGLVPRTLPQRFHHTCVCLGGSSGGGILNGNARLVGVHHGRVLGSDPATFIAGGGQLLARWGAEHATVPTGVVPVWEVLRSGGAGTGYPIIGMERILSAVLREQEAAGANFGLRMSGRDEGSEPTPPEATNGVQGARQRVWVANLNHTASRVLCDALPETLPADKAIVVPIHRAVLHDVFRVAAERFALPGSSGFVCEILKLLADRVTPAPLEGDIGENFTTDIKRALSFETLLNDRYGSLPSNKLVWTVVQISTLKLDGEMSEALAHLYRAALSVPGDRGRLVITGSDRAIADVVRDILKDRSDIGVEIWEGDPLTTENLSSFLHRFLKGASGGVAPAFKRLVEGFLEKPDFFLDHLQSQAAASNRTPYEELIAFLAKYHAKGLMLEAVS</sequence>
<dbReference type="InterPro" id="IPR009003">
    <property type="entry name" value="Peptidase_S1_PA"/>
</dbReference>
<dbReference type="EC" id="3.4.21.-" evidence="6"/>
<keyword evidence="2 6" id="KW-0645">Protease</keyword>
<evidence type="ECO:0000256" key="2">
    <source>
        <dbReference type="ARBA" id="ARBA00022670"/>
    </source>
</evidence>
<protein>
    <recommendedName>
        <fullName evidence="6">Serine protease</fullName>
        <ecNumber evidence="6">3.4.21.-</ecNumber>
    </recommendedName>
</protein>
<evidence type="ECO:0000256" key="5">
    <source>
        <dbReference type="ARBA" id="ARBA00022825"/>
    </source>
</evidence>
<dbReference type="Proteomes" id="UP001218579">
    <property type="component" value="Unassembled WGS sequence"/>
</dbReference>
<evidence type="ECO:0000256" key="1">
    <source>
        <dbReference type="ARBA" id="ARBA00008764"/>
    </source>
</evidence>